<keyword evidence="2" id="KW-1185">Reference proteome</keyword>
<name>A0A1A9VF73_GLOAU</name>
<dbReference type="VEuPathDB" id="VectorBase:GAUT035330"/>
<sequence>MRFLWRFVFLRRDFKPVHKRLLQQSRGIYENFWLLENVPISQVQKPIRKYAYLQDIKRDYYSSCLVILWISSSCCSIPRIGVRPITPPGDPGEIRIGGTFITTSDNTVTDLVLSNAKESPAIDRGDEAYPEDQAVRVSEMESAVELAVWLADLTAKSPSLV</sequence>
<dbReference type="EnsemblMetazoa" id="GAUT035330-RA">
    <property type="protein sequence ID" value="GAUT035330-PA"/>
    <property type="gene ID" value="GAUT035330"/>
</dbReference>
<organism evidence="1 2">
    <name type="scientific">Glossina austeni</name>
    <name type="common">Savannah tsetse fly</name>
    <dbReference type="NCBI Taxonomy" id="7395"/>
    <lineage>
        <taxon>Eukaryota</taxon>
        <taxon>Metazoa</taxon>
        <taxon>Ecdysozoa</taxon>
        <taxon>Arthropoda</taxon>
        <taxon>Hexapoda</taxon>
        <taxon>Insecta</taxon>
        <taxon>Pterygota</taxon>
        <taxon>Neoptera</taxon>
        <taxon>Endopterygota</taxon>
        <taxon>Diptera</taxon>
        <taxon>Brachycera</taxon>
        <taxon>Muscomorpha</taxon>
        <taxon>Hippoboscoidea</taxon>
        <taxon>Glossinidae</taxon>
        <taxon>Glossina</taxon>
    </lineage>
</organism>
<evidence type="ECO:0000313" key="2">
    <source>
        <dbReference type="Proteomes" id="UP000078200"/>
    </source>
</evidence>
<accession>A0A1A9VF73</accession>
<dbReference type="Proteomes" id="UP000078200">
    <property type="component" value="Unassembled WGS sequence"/>
</dbReference>
<evidence type="ECO:0000313" key="1">
    <source>
        <dbReference type="EnsemblMetazoa" id="GAUT035330-PA"/>
    </source>
</evidence>
<dbReference type="AlphaFoldDB" id="A0A1A9VF73"/>
<reference evidence="1" key="1">
    <citation type="submission" date="2020-05" db="UniProtKB">
        <authorList>
            <consortium name="EnsemblMetazoa"/>
        </authorList>
    </citation>
    <scope>IDENTIFICATION</scope>
    <source>
        <strain evidence="1">TTRI</strain>
    </source>
</reference>
<proteinExistence type="predicted"/>
<protein>
    <submittedName>
        <fullName evidence="1">Uncharacterized protein</fullName>
    </submittedName>
</protein>